<dbReference type="PROSITE" id="PS51257">
    <property type="entry name" value="PROKAR_LIPOPROTEIN"/>
    <property type="match status" value="1"/>
</dbReference>
<dbReference type="InterPro" id="IPR022655">
    <property type="entry name" value="DUF1553"/>
</dbReference>
<dbReference type="Pfam" id="PF07635">
    <property type="entry name" value="PSCyt1"/>
    <property type="match status" value="1"/>
</dbReference>
<gene>
    <name evidence="4" type="ORF">HHX25_08460</name>
</gene>
<dbReference type="InterPro" id="IPR036909">
    <property type="entry name" value="Cyt_c-like_dom_sf"/>
</dbReference>
<accession>A0ABX1RWW8</accession>
<dbReference type="SUPFAM" id="SSF49899">
    <property type="entry name" value="Concanavalin A-like lectins/glucanases"/>
    <property type="match status" value="1"/>
</dbReference>
<dbReference type="Pfam" id="PF13385">
    <property type="entry name" value="Laminin_G_3"/>
    <property type="match status" value="1"/>
</dbReference>
<name>A0ABX1RWW8_9FLAO</name>
<feature type="domain" description="Cytochrome C Planctomycete-type" evidence="3">
    <location>
        <begin position="53"/>
        <end position="114"/>
    </location>
</feature>
<dbReference type="EMBL" id="JABBHF010000004">
    <property type="protein sequence ID" value="NMH87533.1"/>
    <property type="molecule type" value="Genomic_DNA"/>
</dbReference>
<dbReference type="PANTHER" id="PTHR35889">
    <property type="entry name" value="CYCLOINULO-OLIGOSACCHARIDE FRUCTANOTRANSFERASE-RELATED"/>
    <property type="match status" value="1"/>
</dbReference>
<dbReference type="Gene3D" id="2.60.120.200">
    <property type="match status" value="1"/>
</dbReference>
<protein>
    <submittedName>
        <fullName evidence="4">DUF1553 domain-containing protein</fullName>
    </submittedName>
</protein>
<reference evidence="4 5" key="1">
    <citation type="submission" date="2020-04" db="EMBL/GenBank/DDBJ databases">
        <title>A Flavivirga sp. nov.</title>
        <authorList>
            <person name="Sun X."/>
        </authorList>
    </citation>
    <scope>NUCLEOTIDE SEQUENCE [LARGE SCALE GENOMIC DNA]</scope>
    <source>
        <strain evidence="4 5">Y03</strain>
    </source>
</reference>
<evidence type="ECO:0000259" key="2">
    <source>
        <dbReference type="Pfam" id="PF07587"/>
    </source>
</evidence>
<dbReference type="InterPro" id="IPR013320">
    <property type="entry name" value="ConA-like_dom_sf"/>
</dbReference>
<dbReference type="InterPro" id="IPR011429">
    <property type="entry name" value="Cyt_c_Planctomycete-type"/>
</dbReference>
<dbReference type="Pfam" id="PF07587">
    <property type="entry name" value="PSD1"/>
    <property type="match status" value="1"/>
</dbReference>
<evidence type="ECO:0000313" key="5">
    <source>
        <dbReference type="Proteomes" id="UP000746690"/>
    </source>
</evidence>
<evidence type="ECO:0000313" key="4">
    <source>
        <dbReference type="EMBL" id="NMH87533.1"/>
    </source>
</evidence>
<feature type="domain" description="DUF1553" evidence="2">
    <location>
        <begin position="765"/>
        <end position="1025"/>
    </location>
</feature>
<dbReference type="Proteomes" id="UP000746690">
    <property type="component" value="Unassembled WGS sequence"/>
</dbReference>
<evidence type="ECO:0000259" key="1">
    <source>
        <dbReference type="Pfam" id="PF07583"/>
    </source>
</evidence>
<sequence>MAKLKFYFTVFFCALLFLGCNWNLPKEVEVEYAKLPDKIDFNYHVKPILSDKCFACHGPDKNNQKAGLRLDIEADAYRALKSGNHAIVPGSLSKSEMATRIFSKDPEIMMPPPEFNVTLTQKEIATLVKWIEQGAEYKPHWSFIKPKKIKTPKVKDAEQSPIDFFVADKLNKSKLSPSERASKETLIRRVSFGLTGLPPTLEQIENFANDTSKDAYKNLVERLLASPEYGERMTANWLDVARYADSDGYLDDKHRDFSPWRDWVIHAFNNNMPYDEFVTKQLAGDLIPDATTESILATAFNRLHRKNSEAGIVFEEFRTEYVADRTATVSKAFLGLSVECARCHDHKYDPISQKDHYKLSGFFNSTNEIGTAIYGPGQTPGPSLLLTNDEQKDVIDFINTKIEGTEKKLIRIENIDTDAYNTWALRSKKVYQSIAKEARRGLVDYYPFDNFLDKGNGVYTSANKLAKNKIAKIKEPIIKKGAKNKGVFLNEFTTIKLPKRTGWFDHTDPFSVAISVFPDTIYEEATLFYHCEDLRYGLKGYSLYLNENRLKFIMAYSWPNNAIEVITKDPIPKKEWSNITISYDGSGKADGIKIFSNGKEVPLDIKLDNLYKSILHKKSVHTFNFPGFGLGNRNKMKTFVNGGIDELKIYNKQLTELEVLYHQSPNSLKTVLENINAEKNKKLLTKYYNNYHNSSSKQVKEGLRALKKELTMHVDSIPEIMVLGDLSEPRPTYVLDRGAYDALGEEVQPGVPEAVLPFYDTLPKNRLGFSKWLFDKDNPLTARVFVNRIWQMHFGRGIVASSEDFGNQGSLPSHPELLDWLAVTFMESGWDIKKLHKLIVMSATYQQTSKVNEKLLEVDPENVLLARGPSFRLPAEMVRDNALAISGLLSKKIGGRSVYPYQPEGLWEELTTKVWRYKYKLETDENLYRRSMYTIWKRTSPPPSMTIFDVGDRSVCTVKRRQTSTPLQALVLLNDPQFLEAARVLAENVIDVYEKDTIKQLKQAFKISTGRLPNNKELDILERFYTDEVRRFSNKKDEAQAYLNIGNYKSKTNNSIEIAALATVINGIMNTTEGYTLR</sequence>
<evidence type="ECO:0000259" key="3">
    <source>
        <dbReference type="Pfam" id="PF07635"/>
    </source>
</evidence>
<dbReference type="SUPFAM" id="SSF46626">
    <property type="entry name" value="Cytochrome c"/>
    <property type="match status" value="1"/>
</dbReference>
<keyword evidence="5" id="KW-1185">Reference proteome</keyword>
<dbReference type="InterPro" id="IPR011444">
    <property type="entry name" value="DUF1549"/>
</dbReference>
<dbReference type="Pfam" id="PF07583">
    <property type="entry name" value="PSCyt2"/>
    <property type="match status" value="1"/>
</dbReference>
<feature type="domain" description="DUF1549" evidence="1">
    <location>
        <begin position="161"/>
        <end position="367"/>
    </location>
</feature>
<organism evidence="4 5">
    <name type="scientific">Flavivirga algicola</name>
    <dbReference type="NCBI Taxonomy" id="2729136"/>
    <lineage>
        <taxon>Bacteria</taxon>
        <taxon>Pseudomonadati</taxon>
        <taxon>Bacteroidota</taxon>
        <taxon>Flavobacteriia</taxon>
        <taxon>Flavobacteriales</taxon>
        <taxon>Flavobacteriaceae</taxon>
        <taxon>Flavivirga</taxon>
    </lineage>
</organism>
<dbReference type="PANTHER" id="PTHR35889:SF3">
    <property type="entry name" value="F-BOX DOMAIN-CONTAINING PROTEIN"/>
    <property type="match status" value="1"/>
</dbReference>
<comment type="caution">
    <text evidence="4">The sequence shown here is derived from an EMBL/GenBank/DDBJ whole genome shotgun (WGS) entry which is preliminary data.</text>
</comment>
<dbReference type="RefSeq" id="WP_169672128.1">
    <property type="nucleotide sequence ID" value="NZ_JABBHF010000004.1"/>
</dbReference>
<proteinExistence type="predicted"/>